<accession>A0AAU7PFH3</accession>
<evidence type="ECO:0000313" key="2">
    <source>
        <dbReference type="EMBL" id="XBS47759.1"/>
    </source>
</evidence>
<dbReference type="EMBL" id="PP856017">
    <property type="protein sequence ID" value="XBS47759.1"/>
    <property type="molecule type" value="Genomic_DNA"/>
</dbReference>
<name>A0AAU7PFH3_9VIRU</name>
<feature type="region of interest" description="Disordered" evidence="1">
    <location>
        <begin position="23"/>
        <end position="53"/>
    </location>
</feature>
<evidence type="ECO:0000256" key="1">
    <source>
        <dbReference type="SAM" id="MobiDB-lite"/>
    </source>
</evidence>
<sequence length="53" mass="6337">MPYNEKQRRLFRAAAHDKDIAERHHMTEDQARKLMDEDKKITTGEIKNKGKKK</sequence>
<organism evidence="2">
    <name type="scientific">Burkholderia phage vB_BgluM-SURPRISE13</name>
    <dbReference type="NCBI Taxonomy" id="3159457"/>
    <lineage>
        <taxon>Viruses</taxon>
    </lineage>
</organism>
<gene>
    <name evidence="2" type="ORF">SURPRISE13_137</name>
</gene>
<proteinExistence type="predicted"/>
<reference evidence="2" key="1">
    <citation type="submission" date="2024-05" db="EMBL/GenBank/DDBJ databases">
        <title>Isolation and characterization of the novel Burkholderia jumbo bacteriophage Surprise13.</title>
        <authorList>
            <person name="Supina B.S.I."/>
            <person name="Dennis J."/>
        </authorList>
    </citation>
    <scope>NUCLEOTIDE SEQUENCE</scope>
</reference>
<protein>
    <submittedName>
        <fullName evidence="2">Uncharacterized protein</fullName>
    </submittedName>
</protein>